<dbReference type="InterPro" id="IPR047676">
    <property type="entry name" value="FxLYD_dom"/>
</dbReference>
<dbReference type="RefSeq" id="WP_097019294.1">
    <property type="nucleotide sequence ID" value="NZ_OBDZ01000034.1"/>
</dbReference>
<proteinExistence type="predicted"/>
<name>A0A285I917_9FIRM</name>
<accession>A0A285I917</accession>
<evidence type="ECO:0000313" key="3">
    <source>
        <dbReference type="Proteomes" id="UP000219573"/>
    </source>
</evidence>
<dbReference type="Proteomes" id="UP000219573">
    <property type="component" value="Unassembled WGS sequence"/>
</dbReference>
<protein>
    <submittedName>
        <fullName evidence="2">SH3 domain-containing protein</fullName>
    </submittedName>
</protein>
<dbReference type="Pfam" id="PF08239">
    <property type="entry name" value="SH3_3"/>
    <property type="match status" value="1"/>
</dbReference>
<dbReference type="EMBL" id="OBDZ01000034">
    <property type="protein sequence ID" value="SNY44458.1"/>
    <property type="molecule type" value="Genomic_DNA"/>
</dbReference>
<dbReference type="InterPro" id="IPR003646">
    <property type="entry name" value="SH3-like_bac-type"/>
</dbReference>
<dbReference type="Gene3D" id="2.30.30.40">
    <property type="entry name" value="SH3 Domains"/>
    <property type="match status" value="1"/>
</dbReference>
<evidence type="ECO:0000259" key="1">
    <source>
        <dbReference type="Pfam" id="PF08239"/>
    </source>
</evidence>
<reference evidence="3" key="1">
    <citation type="submission" date="2017-09" db="EMBL/GenBank/DDBJ databases">
        <authorList>
            <person name="Varghese N."/>
            <person name="Submissions S."/>
        </authorList>
    </citation>
    <scope>NUCLEOTIDE SEQUENCE [LARGE SCALE GENOMIC DNA]</scope>
    <source>
        <strain evidence="3">MSL47</strain>
    </source>
</reference>
<organism evidence="2 3">
    <name type="scientific">Orenia metallireducens</name>
    <dbReference type="NCBI Taxonomy" id="1413210"/>
    <lineage>
        <taxon>Bacteria</taxon>
        <taxon>Bacillati</taxon>
        <taxon>Bacillota</taxon>
        <taxon>Clostridia</taxon>
        <taxon>Halanaerobiales</taxon>
        <taxon>Halobacteroidaceae</taxon>
        <taxon>Orenia</taxon>
    </lineage>
</organism>
<dbReference type="AlphaFoldDB" id="A0A285I917"/>
<sequence>MINIKKKIISSIIICILLLTLTAWAKQIFFIKANQAKLRIEPNGRTITTLPQNTQVEVIGSTDKWIKVKVEGWIPKESISNNLSEDTDKKTITPGFTYKDIKLTGNSGKININGKLTNQTGKNYNLTTFIIRLYNNSGSTIGTSYIQLKNFADNQTKSFNITSAGYLSQVDDYTIEFKSGI</sequence>
<feature type="domain" description="SH3b" evidence="1">
    <location>
        <begin position="37"/>
        <end position="79"/>
    </location>
</feature>
<dbReference type="NCBIfam" id="NF038353">
    <property type="entry name" value="FxLYD_dom"/>
    <property type="match status" value="1"/>
</dbReference>
<evidence type="ECO:0000313" key="2">
    <source>
        <dbReference type="EMBL" id="SNY44458.1"/>
    </source>
</evidence>
<gene>
    <name evidence="2" type="ORF">SAMN06265827_13437</name>
</gene>
<dbReference type="OrthoDB" id="9775889at2"/>
<keyword evidence="3" id="KW-1185">Reference proteome</keyword>